<keyword evidence="3" id="KW-1185">Reference proteome</keyword>
<accession>M1APH3</accession>
<sequence length="136" mass="15284">MAATFVVRFMGGESNWMHLHCSLNNMTYKPLCFIILQDNEWCIGWQDSGMQTKDGKEITLLGDLVLSNKLVLYDLENQSIGWTEYNCSSSIKVRDGTSGKVYTVGAHNISSASTLNSRMVFTFFILVISLLCNLLK</sequence>
<proteinExistence type="predicted"/>
<reference evidence="2" key="2">
    <citation type="submission" date="2015-06" db="UniProtKB">
        <authorList>
            <consortium name="EnsemblPlants"/>
        </authorList>
    </citation>
    <scope>IDENTIFICATION</scope>
    <source>
        <strain evidence="2">DM1-3 516 R44</strain>
    </source>
</reference>
<dbReference type="Gramene" id="PGSC0003DMT400027301">
    <property type="protein sequence ID" value="PGSC0003DMT400027301"/>
    <property type="gene ID" value="PGSC0003DMG400010528"/>
</dbReference>
<evidence type="ECO:0000313" key="2">
    <source>
        <dbReference type="EnsemblPlants" id="PGSC0003DMT400027301"/>
    </source>
</evidence>
<dbReference type="InterPro" id="IPR033121">
    <property type="entry name" value="PEPTIDASE_A1"/>
</dbReference>
<feature type="domain" description="Peptidase A1" evidence="1">
    <location>
        <begin position="1"/>
        <end position="83"/>
    </location>
</feature>
<dbReference type="Proteomes" id="UP000011115">
    <property type="component" value="Unassembled WGS sequence"/>
</dbReference>
<dbReference type="SUPFAM" id="SSF50630">
    <property type="entry name" value="Acid proteases"/>
    <property type="match status" value="1"/>
</dbReference>
<dbReference type="AlphaFoldDB" id="M1APH3"/>
<dbReference type="EnsemblPlants" id="PGSC0003DMT400027301">
    <property type="protein sequence ID" value="PGSC0003DMT400027301"/>
    <property type="gene ID" value="PGSC0003DMG400010528"/>
</dbReference>
<dbReference type="Gene3D" id="2.40.70.10">
    <property type="entry name" value="Acid Proteases"/>
    <property type="match status" value="1"/>
</dbReference>
<dbReference type="PROSITE" id="PS51767">
    <property type="entry name" value="PEPTIDASE_A1"/>
    <property type="match status" value="1"/>
</dbReference>
<evidence type="ECO:0000259" key="1">
    <source>
        <dbReference type="PROSITE" id="PS51767"/>
    </source>
</evidence>
<dbReference type="HOGENOM" id="CLU_1879092_0_0_1"/>
<dbReference type="ExpressionAtlas" id="M1APH3">
    <property type="expression patterns" value="baseline"/>
</dbReference>
<protein>
    <submittedName>
        <fullName evidence="2">Aspartic proteinase Asp1</fullName>
    </submittedName>
</protein>
<dbReference type="InterPro" id="IPR021109">
    <property type="entry name" value="Peptidase_aspartic_dom_sf"/>
</dbReference>
<reference evidence="3" key="1">
    <citation type="journal article" date="2011" name="Nature">
        <title>Genome sequence and analysis of the tuber crop potato.</title>
        <authorList>
            <consortium name="The Potato Genome Sequencing Consortium"/>
        </authorList>
    </citation>
    <scope>NUCLEOTIDE SEQUENCE [LARGE SCALE GENOMIC DNA]</scope>
    <source>
        <strain evidence="3">cv. DM1-3 516 R44</strain>
    </source>
</reference>
<organism evidence="2 3">
    <name type="scientific">Solanum tuberosum</name>
    <name type="common">Potato</name>
    <dbReference type="NCBI Taxonomy" id="4113"/>
    <lineage>
        <taxon>Eukaryota</taxon>
        <taxon>Viridiplantae</taxon>
        <taxon>Streptophyta</taxon>
        <taxon>Embryophyta</taxon>
        <taxon>Tracheophyta</taxon>
        <taxon>Spermatophyta</taxon>
        <taxon>Magnoliopsida</taxon>
        <taxon>eudicotyledons</taxon>
        <taxon>Gunneridae</taxon>
        <taxon>Pentapetalae</taxon>
        <taxon>asterids</taxon>
        <taxon>lamiids</taxon>
        <taxon>Solanales</taxon>
        <taxon>Solanaceae</taxon>
        <taxon>Solanoideae</taxon>
        <taxon>Solaneae</taxon>
        <taxon>Solanum</taxon>
    </lineage>
</organism>
<evidence type="ECO:0000313" key="3">
    <source>
        <dbReference type="Proteomes" id="UP000011115"/>
    </source>
</evidence>
<name>M1APH3_SOLTU</name>